<gene>
    <name evidence="6" type="ORF">CTI12_AA356170</name>
</gene>
<organism evidence="6 7">
    <name type="scientific">Artemisia annua</name>
    <name type="common">Sweet wormwood</name>
    <dbReference type="NCBI Taxonomy" id="35608"/>
    <lineage>
        <taxon>Eukaryota</taxon>
        <taxon>Viridiplantae</taxon>
        <taxon>Streptophyta</taxon>
        <taxon>Embryophyta</taxon>
        <taxon>Tracheophyta</taxon>
        <taxon>Spermatophyta</taxon>
        <taxon>Magnoliopsida</taxon>
        <taxon>eudicotyledons</taxon>
        <taxon>Gunneridae</taxon>
        <taxon>Pentapetalae</taxon>
        <taxon>asterids</taxon>
        <taxon>campanulids</taxon>
        <taxon>Asterales</taxon>
        <taxon>Asteraceae</taxon>
        <taxon>Asteroideae</taxon>
        <taxon>Anthemideae</taxon>
        <taxon>Artemisiinae</taxon>
        <taxon>Artemisia</taxon>
    </lineage>
</organism>
<dbReference type="InterPro" id="IPR011016">
    <property type="entry name" value="Znf_RING-CH"/>
</dbReference>
<evidence type="ECO:0000313" key="7">
    <source>
        <dbReference type="Proteomes" id="UP000245207"/>
    </source>
</evidence>
<keyword evidence="3" id="KW-0862">Zinc</keyword>
<evidence type="ECO:0000256" key="3">
    <source>
        <dbReference type="ARBA" id="ARBA00022833"/>
    </source>
</evidence>
<protein>
    <recommendedName>
        <fullName evidence="5">RING-CH-type domain-containing protein</fullName>
    </recommendedName>
</protein>
<keyword evidence="4" id="KW-1133">Transmembrane helix</keyword>
<dbReference type="CDD" id="cd16495">
    <property type="entry name" value="RING_CH-C4HC3_MARCH"/>
    <property type="match status" value="1"/>
</dbReference>
<dbReference type="Pfam" id="PF12906">
    <property type="entry name" value="RINGv"/>
    <property type="match status" value="1"/>
</dbReference>
<dbReference type="Proteomes" id="UP000245207">
    <property type="component" value="Unassembled WGS sequence"/>
</dbReference>
<evidence type="ECO:0000256" key="1">
    <source>
        <dbReference type="ARBA" id="ARBA00022723"/>
    </source>
</evidence>
<dbReference type="GO" id="GO:0008270">
    <property type="term" value="F:zinc ion binding"/>
    <property type="evidence" value="ECO:0007669"/>
    <property type="project" value="UniProtKB-KW"/>
</dbReference>
<dbReference type="AlphaFoldDB" id="A0A2U1MP81"/>
<keyword evidence="1" id="KW-0479">Metal-binding</keyword>
<feature type="transmembrane region" description="Helical" evidence="4">
    <location>
        <begin position="218"/>
        <end position="239"/>
    </location>
</feature>
<evidence type="ECO:0000259" key="5">
    <source>
        <dbReference type="PROSITE" id="PS51292"/>
    </source>
</evidence>
<evidence type="ECO:0000256" key="4">
    <source>
        <dbReference type="SAM" id="Phobius"/>
    </source>
</evidence>
<dbReference type="SUPFAM" id="SSF57850">
    <property type="entry name" value="RING/U-box"/>
    <property type="match status" value="1"/>
</dbReference>
<sequence>MKTAFVNIHKDMKLQERSLLFLINCHQDKGTAKFEQWKDLKNEIYCLCRVLTHDATFRASTGVNISLLKIPSKLEHMELSSSELKDEKYFEDGSIATCRICYWFNGEAASSSSFILSVFSVVEGLISPCLCKGTQQFVHRSCLDRWRSIKVIGMLGGLAYLLDTHGYLKNLLINNHCDQILSRHPIPIYYGIGVFAIFAFFVLLGLICLAYFVISGILSIMCVLIVATLVIIPFILLTWEIHNNILAKKELTKEYIVEDLHGCYTPAKLDPEVLERLKTLNLL</sequence>
<dbReference type="SMART" id="SM00744">
    <property type="entry name" value="RINGv"/>
    <property type="match status" value="1"/>
</dbReference>
<dbReference type="STRING" id="35608.A0A2U1MP81"/>
<keyword evidence="7" id="KW-1185">Reference proteome</keyword>
<keyword evidence="4" id="KW-0472">Membrane</keyword>
<keyword evidence="4" id="KW-0812">Transmembrane</keyword>
<dbReference type="Gene3D" id="3.30.40.10">
    <property type="entry name" value="Zinc/RING finger domain, C3HC4 (zinc finger)"/>
    <property type="match status" value="1"/>
</dbReference>
<keyword evidence="2" id="KW-0863">Zinc-finger</keyword>
<proteinExistence type="predicted"/>
<dbReference type="OrthoDB" id="1936173at2759"/>
<accession>A0A2U1MP81</accession>
<feature type="domain" description="RING-CH-type" evidence="5">
    <location>
        <begin position="90"/>
        <end position="170"/>
    </location>
</feature>
<comment type="caution">
    <text evidence="6">The sequence shown here is derived from an EMBL/GenBank/DDBJ whole genome shotgun (WGS) entry which is preliminary data.</text>
</comment>
<dbReference type="InterPro" id="IPR013083">
    <property type="entry name" value="Znf_RING/FYVE/PHD"/>
</dbReference>
<reference evidence="6 7" key="1">
    <citation type="journal article" date="2018" name="Mol. Plant">
        <title>The genome of Artemisia annua provides insight into the evolution of Asteraceae family and artemisinin biosynthesis.</title>
        <authorList>
            <person name="Shen Q."/>
            <person name="Zhang L."/>
            <person name="Liao Z."/>
            <person name="Wang S."/>
            <person name="Yan T."/>
            <person name="Shi P."/>
            <person name="Liu M."/>
            <person name="Fu X."/>
            <person name="Pan Q."/>
            <person name="Wang Y."/>
            <person name="Lv Z."/>
            <person name="Lu X."/>
            <person name="Zhang F."/>
            <person name="Jiang W."/>
            <person name="Ma Y."/>
            <person name="Chen M."/>
            <person name="Hao X."/>
            <person name="Li L."/>
            <person name="Tang Y."/>
            <person name="Lv G."/>
            <person name="Zhou Y."/>
            <person name="Sun X."/>
            <person name="Brodelius P.E."/>
            <person name="Rose J.K.C."/>
            <person name="Tang K."/>
        </authorList>
    </citation>
    <scope>NUCLEOTIDE SEQUENCE [LARGE SCALE GENOMIC DNA]</scope>
    <source>
        <strain evidence="7">cv. Huhao1</strain>
        <tissue evidence="6">Leaf</tissue>
    </source>
</reference>
<dbReference type="PROSITE" id="PS51292">
    <property type="entry name" value="ZF_RING_CH"/>
    <property type="match status" value="1"/>
</dbReference>
<dbReference type="EMBL" id="PKPP01004720">
    <property type="protein sequence ID" value="PWA63059.1"/>
    <property type="molecule type" value="Genomic_DNA"/>
</dbReference>
<evidence type="ECO:0000256" key="2">
    <source>
        <dbReference type="ARBA" id="ARBA00022771"/>
    </source>
</evidence>
<dbReference type="PANTHER" id="PTHR46347:SF4">
    <property type="entry name" value="RING_FYVE_PHD ZINC FINGER SUPERFAMILY PROTEIN"/>
    <property type="match status" value="1"/>
</dbReference>
<dbReference type="PANTHER" id="PTHR46347">
    <property type="entry name" value="RING/FYVE/PHD ZINC FINGER SUPERFAMILY PROTEIN"/>
    <property type="match status" value="1"/>
</dbReference>
<name>A0A2U1MP81_ARTAN</name>
<evidence type="ECO:0000313" key="6">
    <source>
        <dbReference type="EMBL" id="PWA63059.1"/>
    </source>
</evidence>
<feature type="transmembrane region" description="Helical" evidence="4">
    <location>
        <begin position="188"/>
        <end position="212"/>
    </location>
</feature>